<dbReference type="PANTHER" id="PTHR21812:SF1">
    <property type="entry name" value="INO80 COMPLEX SUBUNIT E"/>
    <property type="match status" value="1"/>
</dbReference>
<keyword evidence="1" id="KW-0175">Coiled coil</keyword>
<feature type="coiled-coil region" evidence="1">
    <location>
        <begin position="70"/>
        <end position="97"/>
    </location>
</feature>
<dbReference type="Proteomes" id="UP000887563">
    <property type="component" value="Unplaced"/>
</dbReference>
<feature type="compositionally biased region" description="Polar residues" evidence="2">
    <location>
        <begin position="140"/>
        <end position="154"/>
    </location>
</feature>
<dbReference type="AlphaFoldDB" id="A0A914LF45"/>
<feature type="region of interest" description="Disordered" evidence="2">
    <location>
        <begin position="213"/>
        <end position="251"/>
    </location>
</feature>
<feature type="region of interest" description="Disordered" evidence="2">
    <location>
        <begin position="103"/>
        <end position="189"/>
    </location>
</feature>
<feature type="compositionally biased region" description="Basic residues" evidence="2">
    <location>
        <begin position="124"/>
        <end position="138"/>
    </location>
</feature>
<reference evidence="5" key="1">
    <citation type="submission" date="2022-11" db="UniProtKB">
        <authorList>
            <consortium name="WormBaseParasite"/>
        </authorList>
    </citation>
    <scope>IDENTIFICATION</scope>
</reference>
<evidence type="ECO:0000259" key="3">
    <source>
        <dbReference type="Pfam" id="PF24237"/>
    </source>
</evidence>
<name>A0A914LF45_MELIC</name>
<proteinExistence type="predicted"/>
<dbReference type="Pfam" id="PF24237">
    <property type="entry name" value="INO80E"/>
    <property type="match status" value="1"/>
</dbReference>
<organism evidence="4 5">
    <name type="scientific">Meloidogyne incognita</name>
    <name type="common">Southern root-knot nematode worm</name>
    <name type="synonym">Oxyuris incognita</name>
    <dbReference type="NCBI Taxonomy" id="6306"/>
    <lineage>
        <taxon>Eukaryota</taxon>
        <taxon>Metazoa</taxon>
        <taxon>Ecdysozoa</taxon>
        <taxon>Nematoda</taxon>
        <taxon>Chromadorea</taxon>
        <taxon>Rhabditida</taxon>
        <taxon>Tylenchina</taxon>
        <taxon>Tylenchomorpha</taxon>
        <taxon>Tylenchoidea</taxon>
        <taxon>Meloidogynidae</taxon>
        <taxon>Meloidogyninae</taxon>
        <taxon>Meloidogyne</taxon>
        <taxon>Meloidogyne incognita group</taxon>
    </lineage>
</organism>
<keyword evidence="4" id="KW-1185">Reference proteome</keyword>
<evidence type="ECO:0000313" key="5">
    <source>
        <dbReference type="WBParaSite" id="Minc3s00456g12614"/>
    </source>
</evidence>
<dbReference type="GO" id="GO:0006338">
    <property type="term" value="P:chromatin remodeling"/>
    <property type="evidence" value="ECO:0007669"/>
    <property type="project" value="InterPro"/>
</dbReference>
<sequence>MTSPDQLTTTTTINPTNIHLQHPQQPIHSSYIGSQRFAMSVLNDMDTQSLSPKTKYRELKKKFKFLVYENEYYQEELRNLQRKLLKLSRDKNFLLDRLGQHENLSESSDDSDTSTKTLDDKGIPKPKRKRPSQARKRPAPNTTTTSNPLANNTSQKRKTGGGGAARKKEETDKNIQKTEKEENQQQQEQQKIEIIKKGEGESINIIGTNIVSSSSSGGGGVGINNLNNDQQQQQISPPQQQQQQKRQKVELKEEQLENNNCVFENVTSTSNSGLNEGRWIGKY</sequence>
<dbReference type="InterPro" id="IPR026678">
    <property type="entry name" value="INO80E"/>
</dbReference>
<evidence type="ECO:0000256" key="2">
    <source>
        <dbReference type="SAM" id="MobiDB-lite"/>
    </source>
</evidence>
<accession>A0A914LF45</accession>
<dbReference type="GO" id="GO:0031011">
    <property type="term" value="C:Ino80 complex"/>
    <property type="evidence" value="ECO:0007669"/>
    <property type="project" value="InterPro"/>
</dbReference>
<dbReference type="InterPro" id="IPR056515">
    <property type="entry name" value="INO80E_N"/>
</dbReference>
<feature type="domain" description="INO80 complex subunit E N-terminal" evidence="3">
    <location>
        <begin position="53"/>
        <end position="98"/>
    </location>
</feature>
<evidence type="ECO:0000256" key="1">
    <source>
        <dbReference type="SAM" id="Coils"/>
    </source>
</evidence>
<feature type="compositionally biased region" description="Low complexity" evidence="2">
    <location>
        <begin position="223"/>
        <end position="244"/>
    </location>
</feature>
<evidence type="ECO:0000313" key="4">
    <source>
        <dbReference type="Proteomes" id="UP000887563"/>
    </source>
</evidence>
<dbReference type="WBParaSite" id="Minc3s00456g12614">
    <property type="protein sequence ID" value="Minc3s00456g12614"/>
    <property type="gene ID" value="Minc3s00456g12614"/>
</dbReference>
<feature type="compositionally biased region" description="Basic and acidic residues" evidence="2">
    <location>
        <begin position="166"/>
        <end position="183"/>
    </location>
</feature>
<protein>
    <submittedName>
        <fullName evidence="5">INO80 complex subunit E</fullName>
    </submittedName>
</protein>
<dbReference type="PANTHER" id="PTHR21812">
    <property type="entry name" value="INO80 COMPLEX SUBUNIT E"/>
    <property type="match status" value="1"/>
</dbReference>